<dbReference type="EMBL" id="FOBL01000002">
    <property type="protein sequence ID" value="SEL47617.1"/>
    <property type="molecule type" value="Genomic_DNA"/>
</dbReference>
<dbReference type="EMBL" id="BJUX01000003">
    <property type="protein sequence ID" value="GEK88460.1"/>
    <property type="molecule type" value="Genomic_DNA"/>
</dbReference>
<evidence type="ECO:0000313" key="7">
    <source>
        <dbReference type="Proteomes" id="UP000198548"/>
    </source>
</evidence>
<dbReference type="CDD" id="cd14747">
    <property type="entry name" value="PBP2_MalE"/>
    <property type="match status" value="1"/>
</dbReference>
<reference evidence="6 7" key="1">
    <citation type="submission" date="2016-10" db="EMBL/GenBank/DDBJ databases">
        <authorList>
            <person name="de Groot N.N."/>
        </authorList>
    </citation>
    <scope>NUCLEOTIDE SEQUENCE [LARGE SCALE GENOMIC DNA]</scope>
    <source>
        <strain evidence="6 7">DSM 19182</strain>
    </source>
</reference>
<keyword evidence="6" id="KW-0762">Sugar transport</keyword>
<evidence type="ECO:0000256" key="2">
    <source>
        <dbReference type="ARBA" id="ARBA00022448"/>
    </source>
</evidence>
<comment type="similarity">
    <text evidence="1">Belongs to the bacterial solute-binding protein 1 family.</text>
</comment>
<feature type="chain" id="PRO_5011634187" evidence="4">
    <location>
        <begin position="30"/>
        <end position="421"/>
    </location>
</feature>
<dbReference type="PROSITE" id="PS51257">
    <property type="entry name" value="PROKAR_LIPOPROTEIN"/>
    <property type="match status" value="1"/>
</dbReference>
<accession>A0A1H7QK22</accession>
<dbReference type="SUPFAM" id="SSF53850">
    <property type="entry name" value="Periplasmic binding protein-like II"/>
    <property type="match status" value="1"/>
</dbReference>
<keyword evidence="2" id="KW-0813">Transport</keyword>
<evidence type="ECO:0000256" key="1">
    <source>
        <dbReference type="ARBA" id="ARBA00008520"/>
    </source>
</evidence>
<proteinExistence type="inferred from homology"/>
<dbReference type="InterPro" id="IPR006059">
    <property type="entry name" value="SBP"/>
</dbReference>
<dbReference type="GO" id="GO:0015768">
    <property type="term" value="P:maltose transport"/>
    <property type="evidence" value="ECO:0007669"/>
    <property type="project" value="TreeGrafter"/>
</dbReference>
<dbReference type="Proteomes" id="UP000198548">
    <property type="component" value="Unassembled WGS sequence"/>
</dbReference>
<organism evidence="6 7">
    <name type="scientific">Alkalibacterium putridalgicola</name>
    <dbReference type="NCBI Taxonomy" id="426703"/>
    <lineage>
        <taxon>Bacteria</taxon>
        <taxon>Bacillati</taxon>
        <taxon>Bacillota</taxon>
        <taxon>Bacilli</taxon>
        <taxon>Lactobacillales</taxon>
        <taxon>Carnobacteriaceae</taxon>
        <taxon>Alkalibacterium</taxon>
    </lineage>
</organism>
<dbReference type="GO" id="GO:1901982">
    <property type="term" value="F:maltose binding"/>
    <property type="evidence" value="ECO:0007669"/>
    <property type="project" value="TreeGrafter"/>
</dbReference>
<dbReference type="Pfam" id="PF01547">
    <property type="entry name" value="SBP_bac_1"/>
    <property type="match status" value="1"/>
</dbReference>
<evidence type="ECO:0000256" key="3">
    <source>
        <dbReference type="ARBA" id="ARBA00022729"/>
    </source>
</evidence>
<keyword evidence="8" id="KW-1185">Reference proteome</keyword>
<keyword evidence="3 4" id="KW-0732">Signal</keyword>
<evidence type="ECO:0000313" key="6">
    <source>
        <dbReference type="EMBL" id="SEL47617.1"/>
    </source>
</evidence>
<name>A0A1H7QK22_9LACT</name>
<feature type="signal peptide" evidence="4">
    <location>
        <begin position="1"/>
        <end position="29"/>
    </location>
</feature>
<dbReference type="PANTHER" id="PTHR30061">
    <property type="entry name" value="MALTOSE-BINDING PERIPLASMIC PROTEIN"/>
    <property type="match status" value="1"/>
</dbReference>
<dbReference type="STRING" id="426703.SAMN04488100_10211"/>
<evidence type="ECO:0000313" key="8">
    <source>
        <dbReference type="Proteomes" id="UP000321425"/>
    </source>
</evidence>
<dbReference type="Gene3D" id="3.40.190.10">
    <property type="entry name" value="Periplasmic binding protein-like II"/>
    <property type="match status" value="2"/>
</dbReference>
<dbReference type="RefSeq" id="WP_091486193.1">
    <property type="nucleotide sequence ID" value="NZ_BJUX01000003.1"/>
</dbReference>
<dbReference type="AlphaFoldDB" id="A0A1H7QK22"/>
<protein>
    <submittedName>
        <fullName evidence="6">Multiple sugar transport system substrate-binding protein</fullName>
    </submittedName>
    <submittedName>
        <fullName evidence="5">Sugar ABC transporter substrate-binding protein</fullName>
    </submittedName>
</protein>
<evidence type="ECO:0000313" key="5">
    <source>
        <dbReference type="EMBL" id="GEK88460.1"/>
    </source>
</evidence>
<dbReference type="OrthoDB" id="9768630at2"/>
<dbReference type="PANTHER" id="PTHR30061:SF50">
    <property type="entry name" value="MALTOSE_MALTODEXTRIN-BINDING PERIPLASMIC PROTEIN"/>
    <property type="match status" value="1"/>
</dbReference>
<gene>
    <name evidence="5" type="ORF">APU01nite_04990</name>
    <name evidence="6" type="ORF">SAMN04488100_10211</name>
</gene>
<evidence type="ECO:0000256" key="4">
    <source>
        <dbReference type="SAM" id="SignalP"/>
    </source>
</evidence>
<dbReference type="GO" id="GO:0042956">
    <property type="term" value="P:maltodextrin transmembrane transport"/>
    <property type="evidence" value="ECO:0007669"/>
    <property type="project" value="TreeGrafter"/>
</dbReference>
<sequence length="421" mass="46370">MNSKFSKLLKGSAMLATLSLLGACGSDDADTGENSEGTEGSVDELSVWIMGDGNEQAQGIFDAYTEETGIDINLQSIPWSSAHDRLLTAVASGEGPDVVQMGSSYMAEFTDAGALADLTEYVESNDALSADKFYEGNINTTEIDGSYYGIPWYTETRALYYRTDLLEEVGYPEGPSTWEELYDASMQLSERGEDMYGFDINFQEQTFGFMFARQNGSELITEDGEAVLNEPEFVEAIEYLKQFTDNGASPSQDLGLELSQTFGGDGVVPMFISGPWSMTNINNETTDIEGKWSVRTLPEGPENNMSNTGGANLSVWSSSENVEEAVDLIEHMTSTESLLTYYENTSSLPARMETWEEEPFQDELIQVFGEQLESSEHMPVIEEWASISQSYLSTFESIMIGGADTQEALDNFNAEVQSMLD</sequence>
<dbReference type="GO" id="GO:0055052">
    <property type="term" value="C:ATP-binding cassette (ABC) transporter complex, substrate-binding subunit-containing"/>
    <property type="evidence" value="ECO:0007669"/>
    <property type="project" value="TreeGrafter"/>
</dbReference>
<reference evidence="5 8" key="2">
    <citation type="submission" date="2019-07" db="EMBL/GenBank/DDBJ databases">
        <title>Whole genome shotgun sequence of Alkalibacterium putridalgicola NBRC 103243.</title>
        <authorList>
            <person name="Hosoyama A."/>
            <person name="Uohara A."/>
            <person name="Ohji S."/>
            <person name="Ichikawa N."/>
        </authorList>
    </citation>
    <scope>NUCLEOTIDE SEQUENCE [LARGE SCALE GENOMIC DNA]</scope>
    <source>
        <strain evidence="5 8">NBRC 103243</strain>
    </source>
</reference>
<dbReference type="Proteomes" id="UP000321425">
    <property type="component" value="Unassembled WGS sequence"/>
</dbReference>